<sequence length="40" mass="4237">MRAVGLIAVLICLSMIAACKDLPGADGRYATHDHGNDNRP</sequence>
<name>A0A1T4SRB2_9HYPH</name>
<dbReference type="RefSeq" id="WP_269435124.1">
    <property type="nucleotide sequence ID" value="NZ_FUWJ01000009.1"/>
</dbReference>
<feature type="signal peptide" evidence="1">
    <location>
        <begin position="1"/>
        <end position="17"/>
    </location>
</feature>
<dbReference type="STRING" id="225324.SAMN02745126_05020"/>
<dbReference type="Proteomes" id="UP000190092">
    <property type="component" value="Unassembled WGS sequence"/>
</dbReference>
<protein>
    <recommendedName>
        <fullName evidence="4">Lipoprotein</fullName>
    </recommendedName>
</protein>
<keyword evidence="3" id="KW-1185">Reference proteome</keyword>
<dbReference type="AlphaFoldDB" id="A0A1T4SRB2"/>
<evidence type="ECO:0000313" key="2">
    <source>
        <dbReference type="EMBL" id="SKA30769.1"/>
    </source>
</evidence>
<dbReference type="PROSITE" id="PS51257">
    <property type="entry name" value="PROKAR_LIPOPROTEIN"/>
    <property type="match status" value="1"/>
</dbReference>
<feature type="chain" id="PRO_5012594577" description="Lipoprotein" evidence="1">
    <location>
        <begin position="18"/>
        <end position="40"/>
    </location>
</feature>
<evidence type="ECO:0000313" key="3">
    <source>
        <dbReference type="Proteomes" id="UP000190092"/>
    </source>
</evidence>
<reference evidence="3" key="1">
    <citation type="submission" date="2017-02" db="EMBL/GenBank/DDBJ databases">
        <authorList>
            <person name="Varghese N."/>
            <person name="Submissions S."/>
        </authorList>
    </citation>
    <scope>NUCLEOTIDE SEQUENCE [LARGE SCALE GENOMIC DNA]</scope>
    <source>
        <strain evidence="3">ATCC 27094</strain>
    </source>
</reference>
<evidence type="ECO:0000256" key="1">
    <source>
        <dbReference type="SAM" id="SignalP"/>
    </source>
</evidence>
<dbReference type="EMBL" id="FUWJ01000009">
    <property type="protein sequence ID" value="SKA30769.1"/>
    <property type="molecule type" value="Genomic_DNA"/>
</dbReference>
<gene>
    <name evidence="2" type="ORF">SAMN02745126_05020</name>
</gene>
<organism evidence="2 3">
    <name type="scientific">Enhydrobacter aerosaccus</name>
    <dbReference type="NCBI Taxonomy" id="225324"/>
    <lineage>
        <taxon>Bacteria</taxon>
        <taxon>Pseudomonadati</taxon>
        <taxon>Pseudomonadota</taxon>
        <taxon>Alphaproteobacteria</taxon>
        <taxon>Hyphomicrobiales</taxon>
        <taxon>Enhydrobacter</taxon>
    </lineage>
</organism>
<accession>A0A1T4SRB2</accession>
<keyword evidence="1" id="KW-0732">Signal</keyword>
<evidence type="ECO:0008006" key="4">
    <source>
        <dbReference type="Google" id="ProtNLM"/>
    </source>
</evidence>
<proteinExistence type="predicted"/>